<protein>
    <submittedName>
        <fullName evidence="1">Predicted protein</fullName>
    </submittedName>
</protein>
<evidence type="ECO:0000313" key="1">
    <source>
        <dbReference type="EMBL" id="BAJ91946.1"/>
    </source>
</evidence>
<reference evidence="1" key="1">
    <citation type="journal article" date="2011" name="Plant Physiol.">
        <title>Comprehensive sequence analysis of 24,783 barley full-length cDNAs derived from 12 clone libraries.</title>
        <authorList>
            <person name="Matsumoto T."/>
            <person name="Tanaka T."/>
            <person name="Sakai H."/>
            <person name="Amano N."/>
            <person name="Kanamori H."/>
            <person name="Kurita K."/>
            <person name="Kikuta A."/>
            <person name="Kamiya K."/>
            <person name="Yamamoto M."/>
            <person name="Ikawa H."/>
            <person name="Fujii N."/>
            <person name="Hori K."/>
            <person name="Itoh T."/>
            <person name="Sato K."/>
        </authorList>
    </citation>
    <scope>NUCLEOTIDE SEQUENCE</scope>
    <source>
        <tissue evidence="1">Shoot</tissue>
    </source>
</reference>
<name>F2DA25_HORVV</name>
<accession>F2DA25</accession>
<sequence length="40" mass="4400">MKFVWGGSSSQIRSVIDTGCCSCVWYGFYGGSVFTRISRA</sequence>
<proteinExistence type="evidence at transcript level"/>
<dbReference type="EMBL" id="AK360738">
    <property type="protein sequence ID" value="BAJ91946.1"/>
    <property type="molecule type" value="mRNA"/>
</dbReference>
<dbReference type="AlphaFoldDB" id="F2DA25"/>
<organism evidence="1">
    <name type="scientific">Hordeum vulgare subsp. vulgare</name>
    <name type="common">Domesticated barley</name>
    <dbReference type="NCBI Taxonomy" id="112509"/>
    <lineage>
        <taxon>Eukaryota</taxon>
        <taxon>Viridiplantae</taxon>
        <taxon>Streptophyta</taxon>
        <taxon>Embryophyta</taxon>
        <taxon>Tracheophyta</taxon>
        <taxon>Spermatophyta</taxon>
        <taxon>Magnoliopsida</taxon>
        <taxon>Liliopsida</taxon>
        <taxon>Poales</taxon>
        <taxon>Poaceae</taxon>
        <taxon>BOP clade</taxon>
        <taxon>Pooideae</taxon>
        <taxon>Triticodae</taxon>
        <taxon>Triticeae</taxon>
        <taxon>Hordeinae</taxon>
        <taxon>Hordeum</taxon>
    </lineage>
</organism>